<reference evidence="3" key="1">
    <citation type="submission" date="2020-12" db="EMBL/GenBank/DDBJ databases">
        <title>Comparative genomics of Clostridium perfringens reveals patterns of host-associated phylogenetic clades and virulence factors.</title>
        <authorList>
            <person name="Smith A.H."/>
            <person name="Geier R."/>
        </authorList>
    </citation>
    <scope>NUCLEOTIDE SEQUENCE</scope>
    <source>
        <strain evidence="3">CHD30677R</strain>
    </source>
</reference>
<evidence type="ECO:0000313" key="3">
    <source>
        <dbReference type="EMBL" id="MBO3359416.1"/>
    </source>
</evidence>
<dbReference type="AlphaFoldDB" id="A0AAW4J6W1"/>
<dbReference type="InterPro" id="IPR048276">
    <property type="entry name" value="Phage_tail-like_C"/>
</dbReference>
<evidence type="ECO:0000313" key="4">
    <source>
        <dbReference type="Proteomes" id="UP000668068"/>
    </source>
</evidence>
<evidence type="ECO:0000259" key="2">
    <source>
        <dbReference type="Pfam" id="PF20753"/>
    </source>
</evidence>
<dbReference type="EMBL" id="JAENQP010000007">
    <property type="protein sequence ID" value="MBO3359416.1"/>
    <property type="molecule type" value="Genomic_DNA"/>
</dbReference>
<organism evidence="3 4">
    <name type="scientific">Clostridium perfringens</name>
    <dbReference type="NCBI Taxonomy" id="1502"/>
    <lineage>
        <taxon>Bacteria</taxon>
        <taxon>Bacillati</taxon>
        <taxon>Bacillota</taxon>
        <taxon>Clostridia</taxon>
        <taxon>Eubacteriales</taxon>
        <taxon>Clostridiaceae</taxon>
        <taxon>Clostridium</taxon>
    </lineage>
</organism>
<feature type="domain" description="Phage tail-like C-terminal" evidence="2">
    <location>
        <begin position="137"/>
        <end position="254"/>
    </location>
</feature>
<sequence>MQFRKFYFEFDGKKSKDRNLKMVVIDNKGEEDKFGVEQEIIEEDNGTDTPLFLGIKRKPQSLKISIMKMNKYSRPLPYTDKELEEICRWLFKKEYKPLKVYDQTDLTYYVIFTKGTDFFNCAKEGYINLEMRLNAPYGYSNLFNNDYRIKGEKVIDIYNGSDIDNFIYPDIEFELRDNSTDLTIKNLSLGETMEFNNLVSNDHIMIYNEGLKDMVSLKDKSRNIFQHSNKKFIKLQYGLNRIQVKGNCRIRFLYQYPIGFK</sequence>
<dbReference type="Pfam" id="PF20195">
    <property type="entry name" value="DUF6558"/>
    <property type="match status" value="1"/>
</dbReference>
<dbReference type="Gene3D" id="2.40.30.200">
    <property type="match status" value="1"/>
</dbReference>
<feature type="domain" description="DUF6558" evidence="1">
    <location>
        <begin position="8"/>
        <end position="112"/>
    </location>
</feature>
<dbReference type="RefSeq" id="WP_208340935.1">
    <property type="nucleotide sequence ID" value="NZ_JAENQO010000007.1"/>
</dbReference>
<name>A0AAW4J6W1_CLOPF</name>
<dbReference type="Proteomes" id="UP000668068">
    <property type="component" value="Unassembled WGS sequence"/>
</dbReference>
<protein>
    <submittedName>
        <fullName evidence="3">Phage tail family protein</fullName>
    </submittedName>
</protein>
<comment type="caution">
    <text evidence="3">The sequence shown here is derived from an EMBL/GenBank/DDBJ whole genome shotgun (WGS) entry which is preliminary data.</text>
</comment>
<dbReference type="Pfam" id="PF20753">
    <property type="entry name" value="DUF6558_C"/>
    <property type="match status" value="1"/>
</dbReference>
<accession>A0AAW4J6W1</accession>
<proteinExistence type="predicted"/>
<gene>
    <name evidence="3" type="ORF">JJB47_11605</name>
</gene>
<dbReference type="InterPro" id="IPR046688">
    <property type="entry name" value="DUF6558_N"/>
</dbReference>
<evidence type="ECO:0000259" key="1">
    <source>
        <dbReference type="Pfam" id="PF20195"/>
    </source>
</evidence>